<evidence type="ECO:0000256" key="3">
    <source>
        <dbReference type="ARBA" id="ARBA00022723"/>
    </source>
</evidence>
<dbReference type="FunFam" id="3.20.20.140:FF:000174">
    <property type="entry name" value="Dihydropyrimidinase-related protein 2"/>
    <property type="match status" value="1"/>
</dbReference>
<dbReference type="PANTHER" id="PTHR11647:SF1">
    <property type="entry name" value="COLLAPSIN RESPONSE MEDIATOR PROTEIN"/>
    <property type="match status" value="1"/>
</dbReference>
<reference evidence="7" key="1">
    <citation type="submission" date="2019-11" db="EMBL/GenBank/DDBJ databases">
        <authorList>
            <person name="Feng L."/>
        </authorList>
    </citation>
    <scope>NUCLEOTIDE SEQUENCE</scope>
    <source>
        <strain evidence="7">VdisparLFYP95</strain>
    </source>
</reference>
<sequence>MIIIQQGDLVLTDRILTGDLLIDGDKIVAIDEHVPVPEGAKVIDAKGCYVFPGFIDPHTHFQMTNALASTADDFDSGTKAAILGGTTSIINFASPEEGSLCKGLEVHKERAAGHCSCDYKFHMELVEMNDIVASEIPKVVEAGVSSFKVYLAYGFRLTDREIYDAIEAIKPTGALVGAHCETGDLIDALVASKRKRGELDISNHPLTRPAMIESESIKRFSTIGASLEYPVHIVHVSSKEGVEEILRERSLGHTVTCETCPQYLVLDESRYSLPNYEGAKYVMSPPLRTKVDQMTLKEALVNGTFQTIGSDHCSFNFEDQKLKSRHDFTRIPGGIPGAEERGIVAYDVLVNQCNMSAVDFMKLVSENPAKLYGMYPKKGTLAVGSDGDITIVDKSVEHVLSKESAHTKADYIPYEGLSVTGKVRDVILRGHHVVQDGSLIESYLGECIP</sequence>
<evidence type="ECO:0000256" key="2">
    <source>
        <dbReference type="ARBA" id="ARBA00008829"/>
    </source>
</evidence>
<dbReference type="SUPFAM" id="SSF51556">
    <property type="entry name" value="Metallo-dependent hydrolases"/>
    <property type="match status" value="1"/>
</dbReference>
<keyword evidence="3" id="KW-0479">Metal-binding</keyword>
<dbReference type="RefSeq" id="WP_156719036.1">
    <property type="nucleotide sequence ID" value="NZ_CACRUF010000010.1"/>
</dbReference>
<dbReference type="InterPro" id="IPR050378">
    <property type="entry name" value="Metallo-dep_Hydrolases_sf"/>
</dbReference>
<evidence type="ECO:0000256" key="1">
    <source>
        <dbReference type="ARBA" id="ARBA00001947"/>
    </source>
</evidence>
<name>A0A6N2Z3F2_9FIRM</name>
<accession>A0A6N2Z3F2</accession>
<dbReference type="Pfam" id="PF01979">
    <property type="entry name" value="Amidohydro_1"/>
    <property type="match status" value="1"/>
</dbReference>
<dbReference type="InterPro" id="IPR032466">
    <property type="entry name" value="Metal_Hydrolase"/>
</dbReference>
<evidence type="ECO:0000256" key="4">
    <source>
        <dbReference type="ARBA" id="ARBA00022801"/>
    </source>
</evidence>
<feature type="modified residue" description="N6-carboxylysine" evidence="5">
    <location>
        <position position="148"/>
    </location>
</feature>
<proteinExistence type="inferred from homology"/>
<protein>
    <submittedName>
        <fullName evidence="7">D-hydantoinase</fullName>
        <ecNumber evidence="7">3.5.2.-</ecNumber>
    </submittedName>
</protein>
<dbReference type="PANTHER" id="PTHR11647">
    <property type="entry name" value="HYDRANTOINASE/DIHYDROPYRIMIDINASE FAMILY MEMBER"/>
    <property type="match status" value="1"/>
</dbReference>
<gene>
    <name evidence="7" type="ORF">VDLFYP95_00567</name>
</gene>
<dbReference type="NCBIfam" id="TIGR02033">
    <property type="entry name" value="D-hydantoinase"/>
    <property type="match status" value="1"/>
</dbReference>
<evidence type="ECO:0000313" key="7">
    <source>
        <dbReference type="EMBL" id="VYT72717.1"/>
    </source>
</evidence>
<dbReference type="SUPFAM" id="SSF51338">
    <property type="entry name" value="Composite domain of metallo-dependent hydrolases"/>
    <property type="match status" value="1"/>
</dbReference>
<dbReference type="InterPro" id="IPR006680">
    <property type="entry name" value="Amidohydro-rel"/>
</dbReference>
<dbReference type="GO" id="GO:0016812">
    <property type="term" value="F:hydrolase activity, acting on carbon-nitrogen (but not peptide) bonds, in cyclic amides"/>
    <property type="evidence" value="ECO:0007669"/>
    <property type="project" value="TreeGrafter"/>
</dbReference>
<organism evidence="7">
    <name type="scientific">Veillonella dispar</name>
    <dbReference type="NCBI Taxonomy" id="39778"/>
    <lineage>
        <taxon>Bacteria</taxon>
        <taxon>Bacillati</taxon>
        <taxon>Bacillota</taxon>
        <taxon>Negativicutes</taxon>
        <taxon>Veillonellales</taxon>
        <taxon>Veillonellaceae</taxon>
        <taxon>Veillonella</taxon>
    </lineage>
</organism>
<keyword evidence="4 7" id="KW-0378">Hydrolase</keyword>
<evidence type="ECO:0000256" key="5">
    <source>
        <dbReference type="PIRSR" id="PIRSR611778-50"/>
    </source>
</evidence>
<dbReference type="AlphaFoldDB" id="A0A6N2Z3F2"/>
<evidence type="ECO:0000259" key="6">
    <source>
        <dbReference type="Pfam" id="PF01979"/>
    </source>
</evidence>
<comment type="similarity">
    <text evidence="2">Belongs to the metallo-dependent hydrolases superfamily. Hydantoinase/dihydropyrimidinase family.</text>
</comment>
<dbReference type="GO" id="GO:0046872">
    <property type="term" value="F:metal ion binding"/>
    <property type="evidence" value="ECO:0007669"/>
    <property type="project" value="UniProtKB-KW"/>
</dbReference>
<dbReference type="Gene3D" id="3.20.20.140">
    <property type="entry name" value="Metal-dependent hydrolases"/>
    <property type="match status" value="1"/>
</dbReference>
<dbReference type="EMBL" id="CACRUF010000010">
    <property type="protein sequence ID" value="VYT72717.1"/>
    <property type="molecule type" value="Genomic_DNA"/>
</dbReference>
<comment type="PTM">
    <text evidence="5">Carbamylation allows a single lysine to coordinate two divalent metal cations.</text>
</comment>
<feature type="domain" description="Amidohydrolase-related" evidence="6">
    <location>
        <begin position="49"/>
        <end position="431"/>
    </location>
</feature>
<comment type="cofactor">
    <cofactor evidence="1">
        <name>Zn(2+)</name>
        <dbReference type="ChEBI" id="CHEBI:29105"/>
    </cofactor>
</comment>
<dbReference type="InterPro" id="IPR011059">
    <property type="entry name" value="Metal-dep_hydrolase_composite"/>
</dbReference>
<dbReference type="InterPro" id="IPR011778">
    <property type="entry name" value="Hydantoinase/dihydroPyrase"/>
</dbReference>
<dbReference type="EC" id="3.5.2.-" evidence="7"/>
<dbReference type="Gene3D" id="2.30.40.10">
    <property type="entry name" value="Urease, subunit C, domain 1"/>
    <property type="match status" value="1"/>
</dbReference>
<dbReference type="GO" id="GO:0005829">
    <property type="term" value="C:cytosol"/>
    <property type="evidence" value="ECO:0007669"/>
    <property type="project" value="TreeGrafter"/>
</dbReference>